<gene>
    <name evidence="3" type="ORF">ElyMa_004680800</name>
</gene>
<evidence type="ECO:0000313" key="3">
    <source>
        <dbReference type="EMBL" id="GFS05391.1"/>
    </source>
</evidence>
<feature type="domain" description="Centrosome and spindle pole-associated protein 1 C-terminal" evidence="2">
    <location>
        <begin position="489"/>
        <end position="538"/>
    </location>
</feature>
<organism evidence="3 4">
    <name type="scientific">Elysia marginata</name>
    <dbReference type="NCBI Taxonomy" id="1093978"/>
    <lineage>
        <taxon>Eukaryota</taxon>
        <taxon>Metazoa</taxon>
        <taxon>Spiralia</taxon>
        <taxon>Lophotrochozoa</taxon>
        <taxon>Mollusca</taxon>
        <taxon>Gastropoda</taxon>
        <taxon>Heterobranchia</taxon>
        <taxon>Euthyneura</taxon>
        <taxon>Panpulmonata</taxon>
        <taxon>Sacoglossa</taxon>
        <taxon>Placobranchoidea</taxon>
        <taxon>Plakobranchidae</taxon>
        <taxon>Elysia</taxon>
    </lineage>
</organism>
<dbReference type="Proteomes" id="UP000762676">
    <property type="component" value="Unassembled WGS sequence"/>
</dbReference>
<dbReference type="InterPro" id="IPR058191">
    <property type="entry name" value="CSPP1_C"/>
</dbReference>
<dbReference type="Pfam" id="PF24578">
    <property type="entry name" value="CSPP1_C"/>
    <property type="match status" value="1"/>
</dbReference>
<reference evidence="3 4" key="1">
    <citation type="journal article" date="2021" name="Elife">
        <title>Chloroplast acquisition without the gene transfer in kleptoplastic sea slugs, Plakobranchus ocellatus.</title>
        <authorList>
            <person name="Maeda T."/>
            <person name="Takahashi S."/>
            <person name="Yoshida T."/>
            <person name="Shimamura S."/>
            <person name="Takaki Y."/>
            <person name="Nagai Y."/>
            <person name="Toyoda A."/>
            <person name="Suzuki Y."/>
            <person name="Arimoto A."/>
            <person name="Ishii H."/>
            <person name="Satoh N."/>
            <person name="Nishiyama T."/>
            <person name="Hasebe M."/>
            <person name="Maruyama T."/>
            <person name="Minagawa J."/>
            <person name="Obokata J."/>
            <person name="Shigenobu S."/>
        </authorList>
    </citation>
    <scope>NUCLEOTIDE SEQUENCE [LARGE SCALE GENOMIC DNA]</scope>
</reference>
<feature type="region of interest" description="Disordered" evidence="1">
    <location>
        <begin position="439"/>
        <end position="459"/>
    </location>
</feature>
<feature type="compositionally biased region" description="Basic and acidic residues" evidence="1">
    <location>
        <begin position="47"/>
        <end position="58"/>
    </location>
</feature>
<keyword evidence="4" id="KW-1185">Reference proteome</keyword>
<evidence type="ECO:0000259" key="2">
    <source>
        <dbReference type="Pfam" id="PF24578"/>
    </source>
</evidence>
<feature type="compositionally biased region" description="Basic and acidic residues" evidence="1">
    <location>
        <begin position="534"/>
        <end position="553"/>
    </location>
</feature>
<feature type="compositionally biased region" description="Polar residues" evidence="1">
    <location>
        <begin position="612"/>
        <end position="621"/>
    </location>
</feature>
<feature type="compositionally biased region" description="Gly residues" evidence="1">
    <location>
        <begin position="10"/>
        <end position="34"/>
    </location>
</feature>
<feature type="compositionally biased region" description="Basic and acidic residues" evidence="1">
    <location>
        <begin position="72"/>
        <end position="112"/>
    </location>
</feature>
<dbReference type="InterPro" id="IPR026708">
    <property type="entry name" value="CSPP1"/>
</dbReference>
<feature type="region of interest" description="Disordered" evidence="1">
    <location>
        <begin position="534"/>
        <end position="563"/>
    </location>
</feature>
<comment type="caution">
    <text evidence="3">The sequence shown here is derived from an EMBL/GenBank/DDBJ whole genome shotgun (WGS) entry which is preliminary data.</text>
</comment>
<evidence type="ECO:0000256" key="1">
    <source>
        <dbReference type="SAM" id="MobiDB-lite"/>
    </source>
</evidence>
<dbReference type="GO" id="GO:0000922">
    <property type="term" value="C:spindle pole"/>
    <property type="evidence" value="ECO:0007669"/>
    <property type="project" value="InterPro"/>
</dbReference>
<dbReference type="EMBL" id="BMAT01009383">
    <property type="protein sequence ID" value="GFS05391.1"/>
    <property type="molecule type" value="Genomic_DNA"/>
</dbReference>
<evidence type="ECO:0000313" key="4">
    <source>
        <dbReference type="Proteomes" id="UP000762676"/>
    </source>
</evidence>
<dbReference type="GO" id="GO:0005874">
    <property type="term" value="C:microtubule"/>
    <property type="evidence" value="ECO:0007669"/>
    <property type="project" value="InterPro"/>
</dbReference>
<feature type="region of interest" description="Disordered" evidence="1">
    <location>
        <begin position="1"/>
        <end position="112"/>
    </location>
</feature>
<sequence>MFSYTAVPAGGRGGEQEGGGGRGGGREGGGGGRQGVPPLELGGLGDRASKVRFADSRKPRAGPATGMDFGTDEDRKRDQREQQSAYREELERQMVEKNFKKQREREEKERYERKIEEEARNYDPFGKGGGGAPMRDQHGNVISDLRQMRNDNINRGNDPYTPRFAAPPASYSPELQLSARTGAGGNATRAANSYRDDLIGPPPVQTTAEGETSHARGGHGIFGMPKTEAEKTQADRYKSELKKQIEEKKLEEMRKKEQQRLEEEREQKILDEQRAKMQQEYELEQAKVKAKEEEARKKNEEMMRAAEEKKLELERKRREADEERQRQLREEREREQQDRLRAEQEKRGKSPPIPTLATKGQEASETEENKGDKTKSASPPVPAARTKTATPDQGSRLANTSYNRPQSSDVLNQLANMRAQLQNERRRVQTMLDDQEDEVEIYDPRQVQRPPPGPVLNSRPEIDVFETALTRNPVAVRRTPADRHHPDRQIAEEFQSLKHKGTESRKHIRARYPDEPITDSALEHQQDALIRRQEDQLRGGRDLRALDDRRDMRSSSSSQLHSNSAFVGDDVSLYDPEDVLDRFMTKQAHNRLYLEDIETEAGSPTFGVSPVGTDQISHNAN</sequence>
<dbReference type="GO" id="GO:0032467">
    <property type="term" value="P:positive regulation of cytokinesis"/>
    <property type="evidence" value="ECO:0007669"/>
    <property type="project" value="InterPro"/>
</dbReference>
<dbReference type="GO" id="GO:0005813">
    <property type="term" value="C:centrosome"/>
    <property type="evidence" value="ECO:0007669"/>
    <property type="project" value="InterPro"/>
</dbReference>
<accession>A0AAV4I9N9</accession>
<feature type="compositionally biased region" description="Polar residues" evidence="1">
    <location>
        <begin position="387"/>
        <end position="408"/>
    </location>
</feature>
<feature type="region of interest" description="Disordered" evidence="1">
    <location>
        <begin position="602"/>
        <end position="621"/>
    </location>
</feature>
<dbReference type="AlphaFoldDB" id="A0AAV4I9N9"/>
<feature type="region of interest" description="Disordered" evidence="1">
    <location>
        <begin position="498"/>
        <end position="519"/>
    </location>
</feature>
<protein>
    <submittedName>
        <fullName evidence="3">Centrosome and spindle pole-associated protein 1-like</fullName>
    </submittedName>
</protein>
<name>A0AAV4I9N9_9GAST</name>
<feature type="region of interest" description="Disordered" evidence="1">
    <location>
        <begin position="119"/>
        <end position="138"/>
    </location>
</feature>
<feature type="compositionally biased region" description="Basic and acidic residues" evidence="1">
    <location>
        <begin position="227"/>
        <end position="348"/>
    </location>
</feature>
<dbReference type="PANTHER" id="PTHR21616">
    <property type="entry name" value="CENTROSOME SPINDLE POLE ASSOCIATED PROTEIN"/>
    <property type="match status" value="1"/>
</dbReference>
<dbReference type="PANTHER" id="PTHR21616:SF2">
    <property type="entry name" value="CENTROSOME AND SPINDLE POLE-ASSOCIATED PROTEIN 1"/>
    <property type="match status" value="1"/>
</dbReference>
<feature type="region of interest" description="Disordered" evidence="1">
    <location>
        <begin position="150"/>
        <end position="171"/>
    </location>
</feature>
<proteinExistence type="predicted"/>
<feature type="region of interest" description="Disordered" evidence="1">
    <location>
        <begin position="183"/>
        <end position="408"/>
    </location>
</feature>